<dbReference type="GO" id="GO:0005737">
    <property type="term" value="C:cytoplasm"/>
    <property type="evidence" value="ECO:0007669"/>
    <property type="project" value="TreeGrafter"/>
</dbReference>
<dbReference type="GO" id="GO:0001727">
    <property type="term" value="F:lipid kinase activity"/>
    <property type="evidence" value="ECO:0007669"/>
    <property type="project" value="TreeGrafter"/>
</dbReference>
<evidence type="ECO:0000256" key="2">
    <source>
        <dbReference type="ARBA" id="ARBA00022741"/>
    </source>
</evidence>
<keyword evidence="3 7" id="KW-0418">Kinase</keyword>
<dbReference type="SMART" id="SM00046">
    <property type="entry name" value="DAGKc"/>
    <property type="match status" value="1"/>
</dbReference>
<dbReference type="Gene3D" id="3.40.50.10330">
    <property type="entry name" value="Probable inorganic polyphosphate/atp-NAD kinase, domain 1"/>
    <property type="match status" value="1"/>
</dbReference>
<reference evidence="7" key="1">
    <citation type="submission" date="2015-07" db="EMBL/GenBank/DDBJ databases">
        <title>Transcriptome Assembly of Anthurium amnicola.</title>
        <authorList>
            <person name="Suzuki J."/>
        </authorList>
    </citation>
    <scope>NUCLEOTIDE SEQUENCE</scope>
</reference>
<gene>
    <name evidence="7" type="primary">LCB4_0</name>
    <name evidence="7" type="ORF">g.2502</name>
</gene>
<dbReference type="GO" id="GO:0005524">
    <property type="term" value="F:ATP binding"/>
    <property type="evidence" value="ECO:0007669"/>
    <property type="project" value="UniProtKB-KW"/>
</dbReference>
<feature type="region of interest" description="Disordered" evidence="5">
    <location>
        <begin position="321"/>
        <end position="340"/>
    </location>
</feature>
<dbReference type="PANTHER" id="PTHR12358">
    <property type="entry name" value="SPHINGOSINE KINASE"/>
    <property type="match status" value="1"/>
</dbReference>
<keyword evidence="4" id="KW-0067">ATP-binding</keyword>
<dbReference type="SUPFAM" id="SSF111331">
    <property type="entry name" value="NAD kinase/diacylglycerol kinase-like"/>
    <property type="match status" value="1"/>
</dbReference>
<organism evidence="7">
    <name type="scientific">Anthurium amnicola</name>
    <dbReference type="NCBI Taxonomy" id="1678845"/>
    <lineage>
        <taxon>Eukaryota</taxon>
        <taxon>Viridiplantae</taxon>
        <taxon>Streptophyta</taxon>
        <taxon>Embryophyta</taxon>
        <taxon>Tracheophyta</taxon>
        <taxon>Spermatophyta</taxon>
        <taxon>Magnoliopsida</taxon>
        <taxon>Liliopsida</taxon>
        <taxon>Araceae</taxon>
        <taxon>Pothoideae</taxon>
        <taxon>Potheae</taxon>
        <taxon>Anthurium</taxon>
    </lineage>
</organism>
<dbReference type="InterPro" id="IPR016064">
    <property type="entry name" value="NAD/diacylglycerol_kinase_sf"/>
</dbReference>
<evidence type="ECO:0000313" key="7">
    <source>
        <dbReference type="EMBL" id="JAT65519.1"/>
    </source>
</evidence>
<keyword evidence="1" id="KW-0808">Transferase</keyword>
<dbReference type="GO" id="GO:0046512">
    <property type="term" value="P:sphingosine biosynthetic process"/>
    <property type="evidence" value="ECO:0007669"/>
    <property type="project" value="TreeGrafter"/>
</dbReference>
<evidence type="ECO:0000256" key="1">
    <source>
        <dbReference type="ARBA" id="ARBA00022679"/>
    </source>
</evidence>
<dbReference type="AlphaFoldDB" id="A0A1D1ZF52"/>
<dbReference type="InterPro" id="IPR001206">
    <property type="entry name" value="Diacylglycerol_kinase_cat_dom"/>
</dbReference>
<dbReference type="EMBL" id="GDJX01002417">
    <property type="protein sequence ID" value="JAT65519.1"/>
    <property type="molecule type" value="Transcribed_RNA"/>
</dbReference>
<dbReference type="Gene3D" id="2.60.200.40">
    <property type="match status" value="1"/>
</dbReference>
<dbReference type="PANTHER" id="PTHR12358:SF31">
    <property type="entry name" value="ACYLGLYCEROL KINASE, MITOCHONDRIAL"/>
    <property type="match status" value="1"/>
</dbReference>
<dbReference type="InterPro" id="IPR017438">
    <property type="entry name" value="ATP-NAD_kinase_N"/>
</dbReference>
<dbReference type="InterPro" id="IPR050187">
    <property type="entry name" value="Lipid_Phosphate_FormReg"/>
</dbReference>
<dbReference type="GO" id="GO:0016020">
    <property type="term" value="C:membrane"/>
    <property type="evidence" value="ECO:0007669"/>
    <property type="project" value="TreeGrafter"/>
</dbReference>
<keyword evidence="2" id="KW-0547">Nucleotide-binding</keyword>
<feature type="domain" description="DAGKc" evidence="6">
    <location>
        <begin position="104"/>
        <end position="244"/>
    </location>
</feature>
<dbReference type="InterPro" id="IPR045540">
    <property type="entry name" value="YegS/DAGK_C"/>
</dbReference>
<dbReference type="Pfam" id="PF00781">
    <property type="entry name" value="DAGK_cat"/>
    <property type="match status" value="1"/>
</dbReference>
<sequence length="486" mass="53912">MIPLQVKVKSDDSNTTSLSFSDDVLLLEQNKKFGVTNKPIKISSRYILSVYLDKSNDARIIIKALLPQGKLSLKLDTFSFEVIDEEAAKLWIKKINDAVYKGAKSAKHFKVFINPFGGAGIAENNFNQSVKPIFDATGCTYDITLTGYSNHTKEIVKDLNLKAYDAIVTVSGDGIIHEVINGLLSRDDALEIDIPIGVIPLGSGNGLSICLLGDDHGNSLPHAALNIIKGIPMKIDICSVTQGEERYYSFMSLNYGIIADCDLATEHMRFLKDFRFVIGAVQALLANRKYSCEIAMKIVEDSTDKIKEGYRKDYNSSISHVEDESKEIQNKDHDSSSTLRVENKSKGIVDKYGSVNDPIPSDWTVLNDDGYIFIAGKVPWLSRKQIVFPCALPSDGLLDLMMVNLENTSKLKVANILASFKQGTHIDMKEVKYYKVAALRLSPKNKDTGYISIDGEKVPFKPFQVEVHPKLINVLSIDGRYAPTNI</sequence>
<accession>A0A1D1ZF52</accession>
<name>A0A1D1ZF52_9ARAE</name>
<evidence type="ECO:0000256" key="3">
    <source>
        <dbReference type="ARBA" id="ARBA00022777"/>
    </source>
</evidence>
<dbReference type="Pfam" id="PF19279">
    <property type="entry name" value="YegS_C"/>
    <property type="match status" value="1"/>
</dbReference>
<dbReference type="PROSITE" id="PS50146">
    <property type="entry name" value="DAGK"/>
    <property type="match status" value="1"/>
</dbReference>
<evidence type="ECO:0000259" key="6">
    <source>
        <dbReference type="PROSITE" id="PS50146"/>
    </source>
</evidence>
<evidence type="ECO:0000256" key="5">
    <source>
        <dbReference type="SAM" id="MobiDB-lite"/>
    </source>
</evidence>
<proteinExistence type="predicted"/>
<protein>
    <submittedName>
        <fullName evidence="7">Sphingoid long chain base kinase 4</fullName>
    </submittedName>
</protein>
<evidence type="ECO:0000256" key="4">
    <source>
        <dbReference type="ARBA" id="ARBA00022840"/>
    </source>
</evidence>